<dbReference type="VEuPathDB" id="AmoebaDB:EHI8A_211020"/>
<dbReference type="VEuPathDB" id="AmoebaDB:EHI_137790"/>
<dbReference type="Gene3D" id="1.10.510.10">
    <property type="entry name" value="Transferase(Phosphotransferase) domain 1"/>
    <property type="match status" value="1"/>
</dbReference>
<feature type="compositionally biased region" description="Low complexity" evidence="4">
    <location>
        <begin position="1214"/>
        <end position="1231"/>
    </location>
</feature>
<dbReference type="Pfam" id="PF00069">
    <property type="entry name" value="Pkinase"/>
    <property type="match status" value="1"/>
</dbReference>
<dbReference type="InterPro" id="IPR008271">
    <property type="entry name" value="Ser/Thr_kinase_AS"/>
</dbReference>
<dbReference type="PANTHER" id="PTHR44305:SF25">
    <property type="entry name" value="CHROMOSOME UNDETERMINED SCAFFOLD_9, WHOLE GENOME SHOTGUN SEQUENCE"/>
    <property type="match status" value="1"/>
</dbReference>
<proteinExistence type="predicted"/>
<dbReference type="CDD" id="cd00180">
    <property type="entry name" value="PKc"/>
    <property type="match status" value="1"/>
</dbReference>
<feature type="compositionally biased region" description="Polar residues" evidence="4">
    <location>
        <begin position="938"/>
        <end position="949"/>
    </location>
</feature>
<dbReference type="GO" id="GO:0005524">
    <property type="term" value="F:ATP binding"/>
    <property type="evidence" value="ECO:0007669"/>
    <property type="project" value="UniProtKB-UniRule"/>
</dbReference>
<feature type="domain" description="Protein kinase" evidence="5">
    <location>
        <begin position="1369"/>
        <end position="1660"/>
    </location>
</feature>
<keyword evidence="2 3" id="KW-0067">ATP-binding</keyword>
<protein>
    <recommendedName>
        <fullName evidence="5">Protein kinase domain-containing protein</fullName>
    </recommendedName>
</protein>
<dbReference type="InterPro" id="IPR017441">
    <property type="entry name" value="Protein_kinase_ATP_BS"/>
</dbReference>
<feature type="compositionally biased region" description="Basic and acidic residues" evidence="4">
    <location>
        <begin position="1176"/>
        <end position="1190"/>
    </location>
</feature>
<dbReference type="PROSITE" id="PS50011">
    <property type="entry name" value="PROTEIN_KINASE_DOM"/>
    <property type="match status" value="1"/>
</dbReference>
<feature type="region of interest" description="Disordered" evidence="4">
    <location>
        <begin position="934"/>
        <end position="970"/>
    </location>
</feature>
<feature type="region of interest" description="Disordered" evidence="4">
    <location>
        <begin position="1076"/>
        <end position="1121"/>
    </location>
</feature>
<accession>A0A5K1VT40</accession>
<dbReference type="SMART" id="SM00220">
    <property type="entry name" value="S_TKc"/>
    <property type="match status" value="1"/>
</dbReference>
<evidence type="ECO:0000256" key="4">
    <source>
        <dbReference type="SAM" id="MobiDB-lite"/>
    </source>
</evidence>
<comment type="caution">
    <text evidence="6">The sequence shown here is derived from an EMBL/GenBank/DDBJ whole genome shotgun (WGS) entry which is preliminary data.</text>
</comment>
<dbReference type="VEuPathDB" id="AmoebaDB:KM1_278110"/>
<feature type="region of interest" description="Disordered" evidence="4">
    <location>
        <begin position="1171"/>
        <end position="1231"/>
    </location>
</feature>
<dbReference type="PROSITE" id="PS00107">
    <property type="entry name" value="PROTEIN_KINASE_ATP"/>
    <property type="match status" value="1"/>
</dbReference>
<feature type="compositionally biased region" description="Basic and acidic residues" evidence="4">
    <location>
        <begin position="1080"/>
        <end position="1099"/>
    </location>
</feature>
<dbReference type="FunFam" id="1.10.510.10:FF:001238">
    <property type="entry name" value="Nucleotide exchange factor RasGEF P family protein"/>
    <property type="match status" value="1"/>
</dbReference>
<dbReference type="Gene3D" id="3.30.200.20">
    <property type="entry name" value="Phosphorylase Kinase, domain 1"/>
    <property type="match status" value="1"/>
</dbReference>
<feature type="binding site" evidence="3">
    <location>
        <position position="1402"/>
    </location>
    <ligand>
        <name>ATP</name>
        <dbReference type="ChEBI" id="CHEBI:30616"/>
    </ligand>
</feature>
<keyword evidence="1 3" id="KW-0547">Nucleotide-binding</keyword>
<dbReference type="InterPro" id="IPR011009">
    <property type="entry name" value="Kinase-like_dom_sf"/>
</dbReference>
<dbReference type="InterPro" id="IPR000719">
    <property type="entry name" value="Prot_kinase_dom"/>
</dbReference>
<organism evidence="6 7">
    <name type="scientific">Entamoeba histolytica</name>
    <dbReference type="NCBI Taxonomy" id="5759"/>
    <lineage>
        <taxon>Eukaryota</taxon>
        <taxon>Amoebozoa</taxon>
        <taxon>Evosea</taxon>
        <taxon>Archamoebae</taxon>
        <taxon>Mastigamoebida</taxon>
        <taxon>Entamoebidae</taxon>
        <taxon>Entamoeba</taxon>
    </lineage>
</organism>
<reference evidence="6 7" key="1">
    <citation type="submission" date="2016-05" db="EMBL/GenBank/DDBJ databases">
        <title>First whole genome sequencing of Entamoeba histolytica HM1:IMSS-clone-6.</title>
        <authorList>
            <person name="Mukherjee Avik.K."/>
            <person name="Izumyama S."/>
            <person name="Nakada-Tsukui K."/>
            <person name="Nozaki T."/>
        </authorList>
    </citation>
    <scope>NUCLEOTIDE SEQUENCE [LARGE SCALE GENOMIC DNA]</scope>
    <source>
        <strain evidence="6 7">HM1:IMSS clone 6</strain>
    </source>
</reference>
<dbReference type="SUPFAM" id="SSF56112">
    <property type="entry name" value="Protein kinase-like (PK-like)"/>
    <property type="match status" value="1"/>
</dbReference>
<dbReference type="VEuPathDB" id="AmoebaDB:KM1_086350"/>
<evidence type="ECO:0000256" key="3">
    <source>
        <dbReference type="PROSITE-ProRule" id="PRU10141"/>
    </source>
</evidence>
<dbReference type="VEuPathDB" id="AmoebaDB:EHI8A_046170"/>
<dbReference type="VEuPathDB" id="AmoebaDB:EHI7A_046770"/>
<dbReference type="OMA" id="NCIRRYL"/>
<sequence length="1998" mass="230394">MTSPRLSFRYSFTSPLSSTPNDVPLVLFLTNKNDMNEAMKKLPPSSMLFWVLHPTLNEPSKGIIMTIKYYHLILHYSFLNDFVTTKIYKTKTQKKEMEPVINCDIKNTTINNIKTLFTQFVLYQQFIQFLMKTKYFNDSSSSSQQKIIFPDLKTPRLLCNNIHGLKIIELDQENGVLTFINENLEIINRFDTLEESICELKKYLTTTQHIIQIQYNNDKADQLLEEINQLCYSEQFDHNTILDSISSYIKVVCKLHDIRVEESLEALIIRLFSCSPNDKVKVFKLLFDHIRCHPLCSWVYILLGHLINNYKDDIQSLLTKEKISSSLSQKLHQIHESLFGGYLFDEQALPSIKTIVLNNSDLKNSSQELDKSSYPLIQNKRKSIFFSSPMFQEDDTFLRRQSRSFQRAITPKHFGKPLKGGISQQLTEELSGSKNEIRTEAKRLAQAFFNESLPYILKVDQTGVTLQKQKRIVRDTEDEEIYKEELKELKELMKIIGMSIVMERNRDLMKQICHLLVTSISLKFKLTFSTVVINLEEYFKHVFISGQENIIVSILISWENVIQESKSLRAYFFCILLKIFRVYMKIARYQTIGLGLSERILMPISLCLQRPQTECYLDSQYDLLIEVGRCFKIFNNKCLNETHSVHAIQLMYAPHNIGLLAITCIKRYLIDWDKETSNYHENVNKLLGKKREYAILYFQVLVRLLQVFDQKSLPNNQNYTSIQENLENLVVPPNGFLFRFLRDETVLFGVDAKVTALSFFTYFFSVNSPIIRRKSVVNEYIRFAFKLFIKIYYKDTWTDDDIRVLVGALKMLNGLAAHKTEFSRQTFFRLGLFSLLLHEVMLEFNMSWNNSHEEETGIFDAFKQQPKKQLEQPKAQTKRMTGRKNMKVNIPRLCVNASPTKPLSPRKFETKPEIDIKKDGITQLSPRIMLETSKKQTHTSFSEFKSPETSEIPGKGSVETPRSSPQMEKRVDDTIKTPKTHLKHKVGNISMSELGSNSSSPDIHKGGVVIDFNKDNVSDTPLSSSPLKKHVYGSKTPMRLSFLKTNPIQVNQTSPSPMGSSASSLRNSLEVGTELSLGRLENEVHEDSTESKKPRKDNMRFCVNTSDRRQENERNESIKVPTTHIASVSPLIPCVIEDNILKEESKKKESINPTPNNTKPVETRIEEPQGIVSTDKPNDTKVKEEIKKEGMPPARKKRPPPLKMVPAIRKSIDNSGTGTSSASGSTTNSSTGLLTQVEQKFKETGKLHLILDTMMFEKTNTEVVKVDEHSYENMRKTRRIYVNSDVHKEILMLLFNLIVMENGVLDPLYTDQFPDLKGMKDALFILSCHLDRSSNREIAKQLFCQESLNPGIQELLRLLSQQFFDMSKYSIIKVIGEGAYGVCSEALVKYGSDVTLNKVVIKQIKISESPKARSVLHDIFNEILILERHCRDERVSHLFEYGYNEGFYNIVMYQYSASLGSWRRNLQPSTSNTRIHLLLNIYKEVLRVCQVLNQRIIHFDIKCENFLIEPLPGVSLETVNNPQTEIPPFKLCLADFGEACVYRNDKEANTTRHRGTESIKPPEMLKMDLAGGMPVNASCDIWALGCLLYELYTSKMLFAIADVGEFYFRVLKSEELLTEENKELLGNNEYLIGFLEFVLNRDPTKRPQISTLAQRFDEVIEKFKKDNKKDLLKAKKWEKNRKMLERKQYEEIEEENIQSKKDIDIKRGIEVVDFEESKQVFKYFNNVLFGGEMNDEEVYKRGIKYVMHFGEELPTSLSLTAMNYPIPKTIEEMIKLFSRIIEVLREFVVSKRAVYICGDKGYMPAALLVGFTMQKHYLSEYESYLYIQKVCPYVRLHESVLSGLKYFEKNPIPSIFSGNDKLRHFHCLCGIVDIVLTQPIDEELVRNCRCEADGKECCPNRHNGCRIFLETMKEKSSYDAIFMKWVGVKQKNVVGMKNLLNVMNVLPSSGKSAKIYSCKSCGFIMFAIPKKGLEKKFSTNGKGYDLFIVVNNAGIELF</sequence>
<dbReference type="VEuPathDB" id="AmoebaDB:EHI7A_181490"/>
<evidence type="ECO:0000313" key="6">
    <source>
        <dbReference type="EMBL" id="GAT94227.1"/>
    </source>
</evidence>
<gene>
    <name evidence="6" type="ORF">CL6EHI_137790</name>
</gene>
<dbReference type="GO" id="GO:0004672">
    <property type="term" value="F:protein kinase activity"/>
    <property type="evidence" value="ECO:0007669"/>
    <property type="project" value="InterPro"/>
</dbReference>
<evidence type="ECO:0000256" key="2">
    <source>
        <dbReference type="ARBA" id="ARBA00022840"/>
    </source>
</evidence>
<name>A0A5K1VT40_ENTHI</name>
<evidence type="ECO:0000313" key="7">
    <source>
        <dbReference type="Proteomes" id="UP000078387"/>
    </source>
</evidence>
<dbReference type="VEuPathDB" id="AmoebaDB:EHI5A_197170"/>
<dbReference type="PROSITE" id="PS00108">
    <property type="entry name" value="PROTEIN_KINASE_ST"/>
    <property type="match status" value="1"/>
</dbReference>
<dbReference type="EMBL" id="BDEQ01000001">
    <property type="protein sequence ID" value="GAT94227.1"/>
    <property type="molecule type" value="Genomic_DNA"/>
</dbReference>
<dbReference type="Proteomes" id="UP000078387">
    <property type="component" value="Unassembled WGS sequence"/>
</dbReference>
<dbReference type="InterPro" id="IPR053083">
    <property type="entry name" value="TF_kinase-domain_protein"/>
</dbReference>
<dbReference type="PANTHER" id="PTHR44305">
    <property type="entry name" value="SI:DKEY-192D15.2-RELATED"/>
    <property type="match status" value="1"/>
</dbReference>
<evidence type="ECO:0000259" key="5">
    <source>
        <dbReference type="PROSITE" id="PS50011"/>
    </source>
</evidence>
<evidence type="ECO:0000256" key="1">
    <source>
        <dbReference type="ARBA" id="ARBA00022741"/>
    </source>
</evidence>
<feature type="compositionally biased region" description="Basic and acidic residues" evidence="4">
    <location>
        <begin position="1106"/>
        <end position="1117"/>
    </location>
</feature>